<dbReference type="AlphaFoldDB" id="A0AA88DS16"/>
<name>A0AA88DS16_FICCA</name>
<accession>A0AA88DS16</accession>
<keyword evidence="2" id="KW-1185">Reference proteome</keyword>
<evidence type="ECO:0000313" key="2">
    <source>
        <dbReference type="Proteomes" id="UP001187192"/>
    </source>
</evidence>
<evidence type="ECO:0000313" key="1">
    <source>
        <dbReference type="EMBL" id="GMN60602.1"/>
    </source>
</evidence>
<reference evidence="1" key="1">
    <citation type="submission" date="2023-07" db="EMBL/GenBank/DDBJ databases">
        <title>draft genome sequence of fig (Ficus carica).</title>
        <authorList>
            <person name="Takahashi T."/>
            <person name="Nishimura K."/>
        </authorList>
    </citation>
    <scope>NUCLEOTIDE SEQUENCE</scope>
</reference>
<sequence>MPGMVPAATPNVNGYSGQYWPVAPPSITCKREAPRNDGDTGVVSAVGTPMLKGYWPNGWVPRGPRLYAVSSSMPWASPAKGQQCLSEWLAAGDLTRDGSWWGDVCNRCDVQSMSDHGRPPGA</sequence>
<organism evidence="1 2">
    <name type="scientific">Ficus carica</name>
    <name type="common">Common fig</name>
    <dbReference type="NCBI Taxonomy" id="3494"/>
    <lineage>
        <taxon>Eukaryota</taxon>
        <taxon>Viridiplantae</taxon>
        <taxon>Streptophyta</taxon>
        <taxon>Embryophyta</taxon>
        <taxon>Tracheophyta</taxon>
        <taxon>Spermatophyta</taxon>
        <taxon>Magnoliopsida</taxon>
        <taxon>eudicotyledons</taxon>
        <taxon>Gunneridae</taxon>
        <taxon>Pentapetalae</taxon>
        <taxon>rosids</taxon>
        <taxon>fabids</taxon>
        <taxon>Rosales</taxon>
        <taxon>Moraceae</taxon>
        <taxon>Ficeae</taxon>
        <taxon>Ficus</taxon>
    </lineage>
</organism>
<proteinExistence type="predicted"/>
<dbReference type="EMBL" id="BTGU01000100">
    <property type="protein sequence ID" value="GMN60602.1"/>
    <property type="molecule type" value="Genomic_DNA"/>
</dbReference>
<comment type="caution">
    <text evidence="1">The sequence shown here is derived from an EMBL/GenBank/DDBJ whole genome shotgun (WGS) entry which is preliminary data.</text>
</comment>
<protein>
    <submittedName>
        <fullName evidence="1">Uncharacterized protein</fullName>
    </submittedName>
</protein>
<gene>
    <name evidence="1" type="ORF">TIFTF001_029688</name>
</gene>
<dbReference type="Proteomes" id="UP001187192">
    <property type="component" value="Unassembled WGS sequence"/>
</dbReference>